<dbReference type="AlphaFoldDB" id="A0A1F7F2B8"/>
<reference evidence="1 2" key="1">
    <citation type="journal article" date="2016" name="Nat. Commun.">
        <title>Thousands of microbial genomes shed light on interconnected biogeochemical processes in an aquifer system.</title>
        <authorList>
            <person name="Anantharaman K."/>
            <person name="Brown C.T."/>
            <person name="Hug L.A."/>
            <person name="Sharon I."/>
            <person name="Castelle C.J."/>
            <person name="Probst A.J."/>
            <person name="Thomas B.C."/>
            <person name="Singh A."/>
            <person name="Wilkins M.J."/>
            <person name="Karaoz U."/>
            <person name="Brodie E.L."/>
            <person name="Williams K.H."/>
            <person name="Hubbard S.S."/>
            <person name="Banfield J.F."/>
        </authorList>
    </citation>
    <scope>NUCLEOTIDE SEQUENCE [LARGE SCALE GENOMIC DNA]</scope>
</reference>
<sequence length="184" mass="20732">MNDLSTLSIGELAAIICEALSKEGLKATLSGGACVEIYSNNKYVTGDLDFVVNYVLSENQKVIDRVMSELGFNKTGRIYINKSVVYSVEFPPGPLGIGEELKIKPVELKFKTGSLSLLSATDSAKDRLTSYFHANDAQCLEQAIMICQMNEVDMDNIRKWAEREKRPEKLKEFERRLLEQKKEK</sequence>
<dbReference type="Proteomes" id="UP000179243">
    <property type="component" value="Unassembled WGS sequence"/>
</dbReference>
<evidence type="ECO:0000313" key="1">
    <source>
        <dbReference type="EMBL" id="OGK00781.1"/>
    </source>
</evidence>
<organism evidence="1 2">
    <name type="scientific">Candidatus Raymondbacteria bacterium RIFOXYD12_FULL_49_13</name>
    <dbReference type="NCBI Taxonomy" id="1817890"/>
    <lineage>
        <taxon>Bacteria</taxon>
        <taxon>Raymondiibacteriota</taxon>
    </lineage>
</organism>
<accession>A0A1F7F2B8</accession>
<protein>
    <submittedName>
        <fullName evidence="1">Uncharacterized protein</fullName>
    </submittedName>
</protein>
<comment type="caution">
    <text evidence="1">The sequence shown here is derived from an EMBL/GenBank/DDBJ whole genome shotgun (WGS) entry which is preliminary data.</text>
</comment>
<name>A0A1F7F2B8_UNCRA</name>
<gene>
    <name evidence="1" type="ORF">A2519_14670</name>
</gene>
<dbReference type="EMBL" id="MFYX01000140">
    <property type="protein sequence ID" value="OGK00781.1"/>
    <property type="molecule type" value="Genomic_DNA"/>
</dbReference>
<proteinExistence type="predicted"/>
<evidence type="ECO:0000313" key="2">
    <source>
        <dbReference type="Proteomes" id="UP000179243"/>
    </source>
</evidence>